<organism evidence="2 3">
    <name type="scientific">Paramecium primaurelia</name>
    <dbReference type="NCBI Taxonomy" id="5886"/>
    <lineage>
        <taxon>Eukaryota</taxon>
        <taxon>Sar</taxon>
        <taxon>Alveolata</taxon>
        <taxon>Ciliophora</taxon>
        <taxon>Intramacronucleata</taxon>
        <taxon>Oligohymenophorea</taxon>
        <taxon>Peniculida</taxon>
        <taxon>Parameciidae</taxon>
        <taxon>Paramecium</taxon>
    </lineage>
</organism>
<name>A0A8S1Q6G1_PARPR</name>
<evidence type="ECO:0000313" key="2">
    <source>
        <dbReference type="EMBL" id="CAD8110883.1"/>
    </source>
</evidence>
<feature type="transmembrane region" description="Helical" evidence="1">
    <location>
        <begin position="124"/>
        <end position="145"/>
    </location>
</feature>
<feature type="transmembrane region" description="Helical" evidence="1">
    <location>
        <begin position="221"/>
        <end position="239"/>
    </location>
</feature>
<feature type="transmembrane region" description="Helical" evidence="1">
    <location>
        <begin position="94"/>
        <end position="112"/>
    </location>
</feature>
<sequence>MQQVKYPDLNMLSQETLSQQLFENNNQNIKFIPIVTPNQDQILQQIQAQQQQKSKDVSPYQEYSNYQVTQEQQSISNLIKDQDFQKQKKFLQKILGIFILWTIGACLTYIFFCYTLFRIKRIEVVFLLFILISLFSIPILIKVGIGKYYRNTSSSITILLGLILSYTIFYLGILGLIMFIIHEYWASLVIFLIFLIILGINFFANFIMLIYLSMETHQIKMIYVFFAQLVVIFLCGIFVKELSFALVLAIPYPFCVMNVFKQILKGRFNLQDDQVITGSISAFYGLFICCRD</sequence>
<evidence type="ECO:0008006" key="4">
    <source>
        <dbReference type="Google" id="ProtNLM"/>
    </source>
</evidence>
<keyword evidence="1" id="KW-0812">Transmembrane</keyword>
<feature type="transmembrane region" description="Helical" evidence="1">
    <location>
        <begin position="245"/>
        <end position="264"/>
    </location>
</feature>
<dbReference type="AlphaFoldDB" id="A0A8S1Q6G1"/>
<evidence type="ECO:0000313" key="3">
    <source>
        <dbReference type="Proteomes" id="UP000688137"/>
    </source>
</evidence>
<reference evidence="2" key="1">
    <citation type="submission" date="2021-01" db="EMBL/GenBank/DDBJ databases">
        <authorList>
            <consortium name="Genoscope - CEA"/>
            <person name="William W."/>
        </authorList>
    </citation>
    <scope>NUCLEOTIDE SEQUENCE</scope>
</reference>
<keyword evidence="1" id="KW-1133">Transmembrane helix</keyword>
<keyword evidence="3" id="KW-1185">Reference proteome</keyword>
<proteinExistence type="predicted"/>
<keyword evidence="1" id="KW-0472">Membrane</keyword>
<feature type="transmembrane region" description="Helical" evidence="1">
    <location>
        <begin position="188"/>
        <end position="212"/>
    </location>
</feature>
<gene>
    <name evidence="2" type="ORF">PPRIM_AZ9-3.1.T1450138</name>
</gene>
<dbReference type="Proteomes" id="UP000688137">
    <property type="component" value="Unassembled WGS sequence"/>
</dbReference>
<feature type="transmembrane region" description="Helical" evidence="1">
    <location>
        <begin position="157"/>
        <end position="182"/>
    </location>
</feature>
<dbReference type="EMBL" id="CAJJDM010000149">
    <property type="protein sequence ID" value="CAD8110883.1"/>
    <property type="molecule type" value="Genomic_DNA"/>
</dbReference>
<accession>A0A8S1Q6G1</accession>
<dbReference type="OMA" id="GIFILWT"/>
<protein>
    <recommendedName>
        <fullName evidence="4">Transmembrane protein</fullName>
    </recommendedName>
</protein>
<comment type="caution">
    <text evidence="2">The sequence shown here is derived from an EMBL/GenBank/DDBJ whole genome shotgun (WGS) entry which is preliminary data.</text>
</comment>
<evidence type="ECO:0000256" key="1">
    <source>
        <dbReference type="SAM" id="Phobius"/>
    </source>
</evidence>